<dbReference type="InterPro" id="IPR011991">
    <property type="entry name" value="ArsR-like_HTH"/>
</dbReference>
<dbReference type="InterPro" id="IPR036388">
    <property type="entry name" value="WH-like_DNA-bd_sf"/>
</dbReference>
<dbReference type="KEGG" id="mhz:Metho_2625"/>
<organism evidence="2 3">
    <name type="scientific">Methanomethylovorans hollandica (strain DSM 15978 / NBRC 107637 / DMS1)</name>
    <dbReference type="NCBI Taxonomy" id="867904"/>
    <lineage>
        <taxon>Archaea</taxon>
        <taxon>Methanobacteriati</taxon>
        <taxon>Methanobacteriota</taxon>
        <taxon>Stenosarchaea group</taxon>
        <taxon>Methanomicrobia</taxon>
        <taxon>Methanosarcinales</taxon>
        <taxon>Methanosarcinaceae</taxon>
        <taxon>Methanomethylovorans</taxon>
    </lineage>
</organism>
<dbReference type="EMBL" id="CP003363">
    <property type="protein sequence ID" value="AGB50757.1"/>
    <property type="molecule type" value="Genomic_DNA"/>
</dbReference>
<dbReference type="PANTHER" id="PTHR36216:SF1">
    <property type="entry name" value="HTH ARSR-TYPE DOMAIN-CONTAINING PROTEIN"/>
    <property type="match status" value="1"/>
</dbReference>
<dbReference type="Gene3D" id="1.10.10.10">
    <property type="entry name" value="Winged helix-like DNA-binding domain superfamily/Winged helix DNA-binding domain"/>
    <property type="match status" value="2"/>
</dbReference>
<dbReference type="CDD" id="cd00090">
    <property type="entry name" value="HTH_ARSR"/>
    <property type="match status" value="2"/>
</dbReference>
<evidence type="ECO:0000256" key="1">
    <source>
        <dbReference type="SAM" id="Phobius"/>
    </source>
</evidence>
<keyword evidence="2" id="KW-0614">Plasmid</keyword>
<evidence type="ECO:0000313" key="2">
    <source>
        <dbReference type="EMBL" id="AGB50757.1"/>
    </source>
</evidence>
<accession>L0KZ80</accession>
<evidence type="ECO:0008006" key="4">
    <source>
        <dbReference type="Google" id="ProtNLM"/>
    </source>
</evidence>
<dbReference type="Pfam" id="PF13412">
    <property type="entry name" value="HTH_24"/>
    <property type="match status" value="2"/>
</dbReference>
<sequence length="235" mass="27123" precursor="true">MKRILLATIILFFFFTSPCYCKDYVILTQPDPNLINDDSGADANITFWDLPLSLQLITISSLVLALGWKLSAILIARIKDENNDNRLKILQFIERNPGITVNSVKRDLRLKRGTVRYHISVLKEAGKIVLLKNGNYINLFSKEHNVLNNIYSREIEPYLQGITCKKICWLIYENPGITNKEISEELGLARSTISTHVQKLKEFGYLVTEPNGKFTRYFLDENFHPDMVPYFEEMA</sequence>
<dbReference type="RefSeq" id="WP_015313889.1">
    <property type="nucleotide sequence ID" value="NC_019972.1"/>
</dbReference>
<dbReference type="SUPFAM" id="SSF46785">
    <property type="entry name" value="Winged helix' DNA-binding domain"/>
    <property type="match status" value="2"/>
</dbReference>
<keyword evidence="3" id="KW-1185">Reference proteome</keyword>
<dbReference type="OrthoDB" id="28610at2157"/>
<name>L0KZ80_METHD</name>
<dbReference type="AlphaFoldDB" id="L0KZ80"/>
<evidence type="ECO:0000313" key="3">
    <source>
        <dbReference type="Proteomes" id="UP000010866"/>
    </source>
</evidence>
<gene>
    <name evidence="2" type="ordered locus">Metho_2625</name>
</gene>
<feature type="transmembrane region" description="Helical" evidence="1">
    <location>
        <begin position="45"/>
        <end position="68"/>
    </location>
</feature>
<proteinExistence type="predicted"/>
<dbReference type="Proteomes" id="UP000010866">
    <property type="component" value="Plasmid pMETHO01"/>
</dbReference>
<dbReference type="InterPro" id="IPR036390">
    <property type="entry name" value="WH_DNA-bd_sf"/>
</dbReference>
<keyword evidence="1" id="KW-0472">Membrane</keyword>
<dbReference type="PANTHER" id="PTHR36216">
    <property type="entry name" value="TRANSCRIPTIONAL REGULATOR, TRMB"/>
    <property type="match status" value="1"/>
</dbReference>
<keyword evidence="1" id="KW-0812">Transmembrane</keyword>
<geneLocation type="plasmid" evidence="2 3">
    <name>pMETHO01</name>
</geneLocation>
<dbReference type="GeneID" id="14401587"/>
<protein>
    <recommendedName>
        <fullName evidence="4">Transcriptional regulator</fullName>
    </recommendedName>
</protein>
<dbReference type="HOGENOM" id="CLU_084118_2_0_2"/>
<keyword evidence="1" id="KW-1133">Transmembrane helix</keyword>
<reference evidence="3" key="1">
    <citation type="submission" date="2012-02" db="EMBL/GenBank/DDBJ databases">
        <title>Complete sequence of plasmid of Methanomethylovorans hollandica DSM 15978.</title>
        <authorList>
            <person name="Lucas S."/>
            <person name="Copeland A."/>
            <person name="Lapidus A."/>
            <person name="Glavina del Rio T."/>
            <person name="Dalin E."/>
            <person name="Tice H."/>
            <person name="Bruce D."/>
            <person name="Goodwin L."/>
            <person name="Pitluck S."/>
            <person name="Peters L."/>
            <person name="Mikhailova N."/>
            <person name="Held B."/>
            <person name="Kyrpides N."/>
            <person name="Mavromatis K."/>
            <person name="Ivanova N."/>
            <person name="Brettin T."/>
            <person name="Detter J.C."/>
            <person name="Han C."/>
            <person name="Larimer F."/>
            <person name="Land M."/>
            <person name="Hauser L."/>
            <person name="Markowitz V."/>
            <person name="Cheng J.-F."/>
            <person name="Hugenholtz P."/>
            <person name="Woyke T."/>
            <person name="Wu D."/>
            <person name="Spring S."/>
            <person name="Schroeder M."/>
            <person name="Brambilla E."/>
            <person name="Klenk H.-P."/>
            <person name="Eisen J.A."/>
        </authorList>
    </citation>
    <scope>NUCLEOTIDE SEQUENCE [LARGE SCALE GENOMIC DNA]</scope>
    <source>
        <strain evidence="3">DSM 15978 / NBRC 107637 / DMS1</strain>
        <plasmid evidence="3">Plasmid pMETHO01</plasmid>
    </source>
</reference>